<protein>
    <submittedName>
        <fullName evidence="1">Uncharacterized protein</fullName>
    </submittedName>
</protein>
<dbReference type="AlphaFoldDB" id="A0AAI9FVB6"/>
<reference evidence="1" key="1">
    <citation type="submission" date="2022-07" db="EMBL/GenBank/DDBJ databases">
        <authorList>
            <consortium name="DAFM: The Division of Animal and Food Microbiology"/>
        </authorList>
    </citation>
    <scope>NUCLEOTIDE SEQUENCE</scope>
    <source>
        <strain evidence="1">19MO01SH01-2</strain>
    </source>
</reference>
<sequence length="891" mass="95249">MTKYFTGNPLGSSSPLDLYDNAQNLDAAANSLDQMVWTDRFGRERKTWIAVEQSAPLAVGAANAAAASQVAAKGSADAAAAAAATDFIESRWTTLAGRTGSAVGRGGVVIGDTGTHTDPVSGLAVSNSGQYRWTGSAWQWLRGDVMLEKSDYSQVDLQLEIIGTTLNGGASGSAFFKGFVPESGGTVNLYFSAGAIGIRDRRGGASVHREISIAADISYAVAPGQILIWDFTANQLVVQNNFANRPSSYALMAYNKFGQIVSGLLLDVMLRVADDLRECQLVVSPWYTDGMISSGAVPMTVDLATSGLFLVAASGKQVQTLAAGSYTEKFSVPANSVLLWDLVRNVVAVYSNNAVKPMPHILLTNCRTGGYGTTGHLVEARNSFNAIGDHATVTQLNSRTKIQYSHITFSRDSSTASPIAVDGAKVTATGLTMFAIGWSGANVKQISPGTTGAITAAWDFGDNEVLIWDWDTNTVRKIANNAPRPLQFATLLMRKNGSFIAGEMLGLVLDARVPKFALDDSEADSTESRCIVLRGKFSAQGLTIVRDRVWSFEASPADHSSAAAVVRYWSDLEGGFAPTGGLTHNFGHVATADYNPRNDVLLMGNGESATTVLPRLDLLLDASGYPDGAFLDFSNPAGTPRVSVEFFVRDGAGAVVKEIGGSGAVACWGEADHIIYMMTGQGTYAHRIFKVVLGMGANDFSDSTGTNLQRWGTFLSGKSDDEYNGTALVYQVYTGKEYNVSQGMCFHDGKILYGVTSTSQALEVIEVSMRENGTFRTDRKFRYDAIKKDGSKNVIETEDCCIFGGRYLLAGGRHEGEFWWCLFPLYNEMGGIADVGDDVTFPFPCNQVPQPVITAVGGASDLRIEALDRDGFMVTSEGGGAGKYHWSARIS</sequence>
<accession>A0AAI9FVB6</accession>
<dbReference type="Proteomes" id="UP001218208">
    <property type="component" value="Unassembled WGS sequence"/>
</dbReference>
<organism evidence="1 2">
    <name type="scientific">Stenotrophomonas maltophilia</name>
    <name type="common">Pseudomonas maltophilia</name>
    <name type="synonym">Xanthomonas maltophilia</name>
    <dbReference type="NCBI Taxonomy" id="40324"/>
    <lineage>
        <taxon>Bacteria</taxon>
        <taxon>Pseudomonadati</taxon>
        <taxon>Pseudomonadota</taxon>
        <taxon>Gammaproteobacteria</taxon>
        <taxon>Lysobacterales</taxon>
        <taxon>Lysobacteraceae</taxon>
        <taxon>Stenotrophomonas</taxon>
        <taxon>Stenotrophomonas maltophilia group</taxon>
    </lineage>
</organism>
<evidence type="ECO:0000313" key="2">
    <source>
        <dbReference type="Proteomes" id="UP001218208"/>
    </source>
</evidence>
<comment type="caution">
    <text evidence="1">The sequence shown here is derived from an EMBL/GenBank/DDBJ whole genome shotgun (WGS) entry which is preliminary data.</text>
</comment>
<gene>
    <name evidence="1" type="ORF">QEG23_002199</name>
</gene>
<dbReference type="SUPFAM" id="SSF63829">
    <property type="entry name" value="Calcium-dependent phosphotriesterase"/>
    <property type="match status" value="1"/>
</dbReference>
<dbReference type="EMBL" id="ABLOJW010000010">
    <property type="protein sequence ID" value="EKT4092679.1"/>
    <property type="molecule type" value="Genomic_DNA"/>
</dbReference>
<proteinExistence type="predicted"/>
<evidence type="ECO:0000313" key="1">
    <source>
        <dbReference type="EMBL" id="EKT4092679.1"/>
    </source>
</evidence>
<name>A0AAI9FVB6_STEMA</name>